<evidence type="ECO:0000313" key="3">
    <source>
        <dbReference type="EMBL" id="PLW38897.1"/>
    </source>
</evidence>
<dbReference type="EMBL" id="PGCJ01000201">
    <property type="protein sequence ID" value="PLW38897.1"/>
    <property type="molecule type" value="Genomic_DNA"/>
</dbReference>
<gene>
    <name evidence="3" type="ORF">PCANC_15886</name>
    <name evidence="1" type="ORF">PCANC_27842</name>
    <name evidence="2" type="ORF">PCASD_15047</name>
</gene>
<reference evidence="4 5" key="1">
    <citation type="submission" date="2017-11" db="EMBL/GenBank/DDBJ databases">
        <title>De novo assembly and phasing of dikaryotic genomes from two isolates of Puccinia coronata f. sp. avenae, the causal agent of oat crown rust.</title>
        <authorList>
            <person name="Miller M.E."/>
            <person name="Zhang Y."/>
            <person name="Omidvar V."/>
            <person name="Sperschneider J."/>
            <person name="Schwessinger B."/>
            <person name="Raley C."/>
            <person name="Palmer J.M."/>
            <person name="Garnica D."/>
            <person name="Upadhyaya N."/>
            <person name="Rathjen J."/>
            <person name="Taylor J.M."/>
            <person name="Park R.F."/>
            <person name="Dodds P.N."/>
            <person name="Hirsch C.D."/>
            <person name="Kianian S.F."/>
            <person name="Figueroa M."/>
        </authorList>
    </citation>
    <scope>NUCLEOTIDE SEQUENCE [LARGE SCALE GENOMIC DNA]</scope>
    <source>
        <strain evidence="1">12NC29</strain>
        <strain evidence="2">12SD80</strain>
    </source>
</reference>
<dbReference type="EMBL" id="PGCJ01001393">
    <property type="protein sequence ID" value="PLW05753.1"/>
    <property type="molecule type" value="Genomic_DNA"/>
</dbReference>
<evidence type="ECO:0000313" key="2">
    <source>
        <dbReference type="EMBL" id="PLW34878.1"/>
    </source>
</evidence>
<name>A0A2N5UAY9_9BASI</name>
<proteinExistence type="predicted"/>
<sequence>MVFLWNELNESDDVINPSPTSISDRDERLRFQNVEPRKIALSVSAPLTLSASDTTENPPAQAQQTVGRVVFRGSKLVMGTP</sequence>
<protein>
    <submittedName>
        <fullName evidence="2">Uncharacterized protein</fullName>
    </submittedName>
</protein>
<organism evidence="2 5">
    <name type="scientific">Puccinia coronata f. sp. avenae</name>
    <dbReference type="NCBI Taxonomy" id="200324"/>
    <lineage>
        <taxon>Eukaryota</taxon>
        <taxon>Fungi</taxon>
        <taxon>Dikarya</taxon>
        <taxon>Basidiomycota</taxon>
        <taxon>Pucciniomycotina</taxon>
        <taxon>Pucciniomycetes</taxon>
        <taxon>Pucciniales</taxon>
        <taxon>Pucciniaceae</taxon>
        <taxon>Puccinia</taxon>
    </lineage>
</organism>
<keyword evidence="4" id="KW-1185">Reference proteome</keyword>
<dbReference type="Proteomes" id="UP000235392">
    <property type="component" value="Unassembled WGS sequence"/>
</dbReference>
<comment type="caution">
    <text evidence="2">The sequence shown here is derived from an EMBL/GenBank/DDBJ whole genome shotgun (WGS) entry which is preliminary data.</text>
</comment>
<evidence type="ECO:0000313" key="4">
    <source>
        <dbReference type="Proteomes" id="UP000235388"/>
    </source>
</evidence>
<dbReference type="AlphaFoldDB" id="A0A2N5UAY9"/>
<evidence type="ECO:0000313" key="5">
    <source>
        <dbReference type="Proteomes" id="UP000235392"/>
    </source>
</evidence>
<evidence type="ECO:0000313" key="1">
    <source>
        <dbReference type="EMBL" id="PLW05753.1"/>
    </source>
</evidence>
<dbReference type="Proteomes" id="UP000235388">
    <property type="component" value="Unassembled WGS sequence"/>
</dbReference>
<accession>A0A2N5UAY9</accession>
<dbReference type="EMBL" id="PGCI01000189">
    <property type="protein sequence ID" value="PLW34878.1"/>
    <property type="molecule type" value="Genomic_DNA"/>
</dbReference>